<organism evidence="3 4">
    <name type="scientific">Lentinula lateritia</name>
    <dbReference type="NCBI Taxonomy" id="40482"/>
    <lineage>
        <taxon>Eukaryota</taxon>
        <taxon>Fungi</taxon>
        <taxon>Dikarya</taxon>
        <taxon>Basidiomycota</taxon>
        <taxon>Agaricomycotina</taxon>
        <taxon>Agaricomycetes</taxon>
        <taxon>Agaricomycetidae</taxon>
        <taxon>Agaricales</taxon>
        <taxon>Marasmiineae</taxon>
        <taxon>Omphalotaceae</taxon>
        <taxon>Lentinula</taxon>
    </lineage>
</organism>
<feature type="transmembrane region" description="Helical" evidence="1">
    <location>
        <begin position="82"/>
        <end position="105"/>
    </location>
</feature>
<reference evidence="3" key="2">
    <citation type="journal article" date="2023" name="Proc. Natl. Acad. Sci. U.S.A.">
        <title>A global phylogenomic analysis of the shiitake genus Lentinula.</title>
        <authorList>
            <person name="Sierra-Patev S."/>
            <person name="Min B."/>
            <person name="Naranjo-Ortiz M."/>
            <person name="Looney B."/>
            <person name="Konkel Z."/>
            <person name="Slot J.C."/>
            <person name="Sakamoto Y."/>
            <person name="Steenwyk J.L."/>
            <person name="Rokas A."/>
            <person name="Carro J."/>
            <person name="Camarero S."/>
            <person name="Ferreira P."/>
            <person name="Molpeceres G."/>
            <person name="Ruiz-Duenas F.J."/>
            <person name="Serrano A."/>
            <person name="Henrissat B."/>
            <person name="Drula E."/>
            <person name="Hughes K.W."/>
            <person name="Mata J.L."/>
            <person name="Ishikawa N.K."/>
            <person name="Vargas-Isla R."/>
            <person name="Ushijima S."/>
            <person name="Smith C.A."/>
            <person name="Donoghue J."/>
            <person name="Ahrendt S."/>
            <person name="Andreopoulos W."/>
            <person name="He G."/>
            <person name="LaButti K."/>
            <person name="Lipzen A."/>
            <person name="Ng V."/>
            <person name="Riley R."/>
            <person name="Sandor L."/>
            <person name="Barry K."/>
            <person name="Martinez A.T."/>
            <person name="Xiao Y."/>
            <person name="Gibbons J.G."/>
            <person name="Terashima K."/>
            <person name="Grigoriev I.V."/>
            <person name="Hibbett D."/>
        </authorList>
    </citation>
    <scope>NUCLEOTIDE SEQUENCE</scope>
    <source>
        <strain evidence="3">Sp2 HRB7682 ss15</strain>
    </source>
</reference>
<dbReference type="InterPro" id="IPR045339">
    <property type="entry name" value="DUF6534"/>
</dbReference>
<evidence type="ECO:0000259" key="2">
    <source>
        <dbReference type="Pfam" id="PF20152"/>
    </source>
</evidence>
<feature type="transmembrane region" description="Helical" evidence="1">
    <location>
        <begin position="161"/>
        <end position="182"/>
    </location>
</feature>
<dbReference type="PANTHER" id="PTHR40465:SF1">
    <property type="entry name" value="DUF6534 DOMAIN-CONTAINING PROTEIN"/>
    <property type="match status" value="1"/>
</dbReference>
<comment type="caution">
    <text evidence="3">The sequence shown here is derived from an EMBL/GenBank/DDBJ whole genome shotgun (WGS) entry which is preliminary data.</text>
</comment>
<keyword evidence="1" id="KW-1133">Transmembrane helix</keyword>
<reference evidence="3" key="1">
    <citation type="submission" date="2022-08" db="EMBL/GenBank/DDBJ databases">
        <authorList>
            <consortium name="DOE Joint Genome Institute"/>
            <person name="Min B."/>
            <person name="Riley R."/>
            <person name="Sierra-Patev S."/>
            <person name="Naranjo-Ortiz M."/>
            <person name="Looney B."/>
            <person name="Konkel Z."/>
            <person name="Slot J.C."/>
            <person name="Sakamoto Y."/>
            <person name="Steenwyk J.L."/>
            <person name="Rokas A."/>
            <person name="Carro J."/>
            <person name="Camarero S."/>
            <person name="Ferreira P."/>
            <person name="Molpeceres G."/>
            <person name="Ruiz-Duenas F.J."/>
            <person name="Serrano A."/>
            <person name="Henrissat B."/>
            <person name="Drula E."/>
            <person name="Hughes K.W."/>
            <person name="Mata J.L."/>
            <person name="Ishikawa N.K."/>
            <person name="Vargas-Isla R."/>
            <person name="Ushijima S."/>
            <person name="Smith C.A."/>
            <person name="Ahrendt S."/>
            <person name="Andreopoulos W."/>
            <person name="He G."/>
            <person name="Labutti K."/>
            <person name="Lipzen A."/>
            <person name="Ng V."/>
            <person name="Sandor L."/>
            <person name="Barry K."/>
            <person name="Martinez A.T."/>
            <person name="Xiao Y."/>
            <person name="Gibbons J.G."/>
            <person name="Terashima K."/>
            <person name="Hibbett D.S."/>
            <person name="Grigoriev I.V."/>
        </authorList>
    </citation>
    <scope>NUCLEOTIDE SEQUENCE</scope>
    <source>
        <strain evidence="3">Sp2 HRB7682 ss15</strain>
    </source>
</reference>
<sequence length="351" mass="39541">MQSKIKETIEKHGLHPSFSMSPTFTETWGCQMIAYMLNAVYFFNLVIFIPYYLMNINRLYGASLILTLHYFRSYSQIDSGGVQTMVVILSLFGTLQFIFLSHQVYTDYVIRFSQVAQLDNIVVSGILQLLATYLTAFTAQIFFVTRIWALSPPAITRKLMYTGPVLLLAVCQIAFGIAQTILSFRAAKFSLLSSTTRITSTQAGTTAACDILIAVILCMLLHKARSGFQRSDKIIDKLILYTINRGILTSLCALLNLIFFVAIPDTFIFLIPLDISSQLYVISVAAMLLSRKSIRRNNVSNHISTDSDFPLQNINLNTSTTVQIHQETFTLDDQHKAIDNEGQKDCRFTQD</sequence>
<feature type="transmembrane region" description="Helical" evidence="1">
    <location>
        <begin position="269"/>
        <end position="289"/>
    </location>
</feature>
<feature type="transmembrane region" description="Helical" evidence="1">
    <location>
        <begin position="32"/>
        <end position="53"/>
    </location>
</feature>
<dbReference type="Proteomes" id="UP001150238">
    <property type="component" value="Unassembled WGS sequence"/>
</dbReference>
<evidence type="ECO:0000313" key="4">
    <source>
        <dbReference type="Proteomes" id="UP001150238"/>
    </source>
</evidence>
<gene>
    <name evidence="3" type="ORF">C8J55DRAFT_552515</name>
</gene>
<name>A0A9W8ZTT9_9AGAR</name>
<evidence type="ECO:0000256" key="1">
    <source>
        <dbReference type="SAM" id="Phobius"/>
    </source>
</evidence>
<protein>
    <recommendedName>
        <fullName evidence="2">DUF6534 domain-containing protein</fullName>
    </recommendedName>
</protein>
<accession>A0A9W8ZTT9</accession>
<feature type="transmembrane region" description="Helical" evidence="1">
    <location>
        <begin position="202"/>
        <end position="221"/>
    </location>
</feature>
<dbReference type="PANTHER" id="PTHR40465">
    <property type="entry name" value="CHROMOSOME 1, WHOLE GENOME SHOTGUN SEQUENCE"/>
    <property type="match status" value="1"/>
</dbReference>
<dbReference type="AlphaFoldDB" id="A0A9W8ZTT9"/>
<evidence type="ECO:0000313" key="3">
    <source>
        <dbReference type="EMBL" id="KAJ4465948.1"/>
    </source>
</evidence>
<feature type="domain" description="DUF6534" evidence="2">
    <location>
        <begin position="206"/>
        <end position="293"/>
    </location>
</feature>
<feature type="transmembrane region" description="Helical" evidence="1">
    <location>
        <begin position="242"/>
        <end position="263"/>
    </location>
</feature>
<feature type="transmembrane region" description="Helical" evidence="1">
    <location>
        <begin position="125"/>
        <end position="149"/>
    </location>
</feature>
<keyword evidence="1" id="KW-0812">Transmembrane</keyword>
<dbReference type="Pfam" id="PF20152">
    <property type="entry name" value="DUF6534"/>
    <property type="match status" value="1"/>
</dbReference>
<dbReference type="EMBL" id="JANVFS010000047">
    <property type="protein sequence ID" value="KAJ4465948.1"/>
    <property type="molecule type" value="Genomic_DNA"/>
</dbReference>
<proteinExistence type="predicted"/>
<keyword evidence="1" id="KW-0472">Membrane</keyword>